<proteinExistence type="predicted"/>
<keyword evidence="3" id="KW-1185">Reference proteome</keyword>
<evidence type="ECO:0000313" key="2">
    <source>
        <dbReference type="EMBL" id="TGO74419.1"/>
    </source>
</evidence>
<evidence type="ECO:0000256" key="1">
    <source>
        <dbReference type="SAM" id="SignalP"/>
    </source>
</evidence>
<dbReference type="AlphaFoldDB" id="A0A4Z1JKY4"/>
<comment type="caution">
    <text evidence="2">The sequence shown here is derived from an EMBL/GenBank/DDBJ whole genome shotgun (WGS) entry which is preliminary data.</text>
</comment>
<protein>
    <submittedName>
        <fullName evidence="2">Uncharacterized protein</fullName>
    </submittedName>
</protein>
<name>A0A4Z1JKY4_9HELO</name>
<feature type="signal peptide" evidence="1">
    <location>
        <begin position="1"/>
        <end position="20"/>
    </location>
</feature>
<dbReference type="Proteomes" id="UP000297229">
    <property type="component" value="Unassembled WGS sequence"/>
</dbReference>
<keyword evidence="1" id="KW-0732">Signal</keyword>
<organism evidence="2 3">
    <name type="scientific">Botrytis elliptica</name>
    <dbReference type="NCBI Taxonomy" id="278938"/>
    <lineage>
        <taxon>Eukaryota</taxon>
        <taxon>Fungi</taxon>
        <taxon>Dikarya</taxon>
        <taxon>Ascomycota</taxon>
        <taxon>Pezizomycotina</taxon>
        <taxon>Leotiomycetes</taxon>
        <taxon>Helotiales</taxon>
        <taxon>Sclerotiniaceae</taxon>
        <taxon>Botrytis</taxon>
    </lineage>
</organism>
<feature type="chain" id="PRO_5021312660" evidence="1">
    <location>
        <begin position="21"/>
        <end position="548"/>
    </location>
</feature>
<sequence>MHLSRPLFSLFAICHSAVNALPQIRTIETTFTTIITAKDESITRRVTSTPISQSLLHRKNRFESEISVVNSAIFEDCTQVETSQDVQVFSCASVFASSLLEDLSLFSKPTATTIFSTETVIPVQATGVQRREVLTLGDEVFTVAGLVSSLNLGAIEPYTAPTPDITLFKPHALVSPGSIATETNGQPIQAIARRGSEDESAVDIPTFTTLSPVQPPVSSQNSLATITARQDIATLTLAGCGTAPGGFITCAQTTFSNCVSSAGEQTCNGQIPLPFSTTSEVQSFLRVVPTTLQRGGDIITTNLISGLFRTTLQARASLATEVPNASHEDFNSDDNDEGIECVREEKMDDENTMIRWHSENHNSSELPCREFSSEIKRKPFYKAVLHLGYMTITPIQIIPITPNNPRPAPSLAPAPSPAPEELVGATLEAVGLLLDQATLDNEDRGVAVPGNKVFELVPIVPVAFPLLVSTSNGADVIIVLLAELVFDTAALELETDALELDAVVATTAYVSKAADSVAIEIARNCDVAAAPVMVVDAILVVPGINSVA</sequence>
<gene>
    <name evidence="2" type="ORF">BELL_0284g00060</name>
</gene>
<dbReference type="EMBL" id="PQXM01000282">
    <property type="protein sequence ID" value="TGO74419.1"/>
    <property type="molecule type" value="Genomic_DNA"/>
</dbReference>
<evidence type="ECO:0000313" key="3">
    <source>
        <dbReference type="Proteomes" id="UP000297229"/>
    </source>
</evidence>
<accession>A0A4Z1JKY4</accession>
<reference evidence="2 3" key="1">
    <citation type="submission" date="2017-12" db="EMBL/GenBank/DDBJ databases">
        <title>Comparative genomics of Botrytis spp.</title>
        <authorList>
            <person name="Valero-Jimenez C.A."/>
            <person name="Tapia P."/>
            <person name="Veloso J."/>
            <person name="Silva-Moreno E."/>
            <person name="Staats M."/>
            <person name="Valdes J.H."/>
            <person name="Van Kan J.A.L."/>
        </authorList>
    </citation>
    <scope>NUCLEOTIDE SEQUENCE [LARGE SCALE GENOMIC DNA]</scope>
    <source>
        <strain evidence="2 3">Be9601</strain>
    </source>
</reference>